<name>A0A3L7AHI7_9HYPH</name>
<evidence type="ECO:0008006" key="3">
    <source>
        <dbReference type="Google" id="ProtNLM"/>
    </source>
</evidence>
<gene>
    <name evidence="1" type="ORF">D9R14_07565</name>
</gene>
<accession>A0A3L7AHI7</accession>
<reference evidence="1 2" key="1">
    <citation type="submission" date="2018-10" db="EMBL/GenBank/DDBJ databases">
        <title>Xanthobacter tagetidis genome sequencing and assembly.</title>
        <authorList>
            <person name="Maclea K.S."/>
            <person name="Goen A.E."/>
            <person name="Fatima S.A."/>
        </authorList>
    </citation>
    <scope>NUCLEOTIDE SEQUENCE [LARGE SCALE GENOMIC DNA]</scope>
    <source>
        <strain evidence="1 2">ATCC 700314</strain>
    </source>
</reference>
<proteinExistence type="predicted"/>
<protein>
    <recommendedName>
        <fullName evidence="3">Glycosyltransferase</fullName>
    </recommendedName>
</protein>
<evidence type="ECO:0000313" key="2">
    <source>
        <dbReference type="Proteomes" id="UP000269692"/>
    </source>
</evidence>
<dbReference type="EMBL" id="RCTF01000005">
    <property type="protein sequence ID" value="RLP79514.1"/>
    <property type="molecule type" value="Genomic_DNA"/>
</dbReference>
<dbReference type="OrthoDB" id="564871at2"/>
<dbReference type="AlphaFoldDB" id="A0A3L7AHI7"/>
<comment type="caution">
    <text evidence="1">The sequence shown here is derived from an EMBL/GenBank/DDBJ whole genome shotgun (WGS) entry which is preliminary data.</text>
</comment>
<dbReference type="RefSeq" id="WP_121622724.1">
    <property type="nucleotide sequence ID" value="NZ_JACIIW010000001.1"/>
</dbReference>
<dbReference type="Proteomes" id="UP000269692">
    <property type="component" value="Unassembled WGS sequence"/>
</dbReference>
<dbReference type="Gene3D" id="3.90.550.10">
    <property type="entry name" value="Spore Coat Polysaccharide Biosynthesis Protein SpsA, Chain A"/>
    <property type="match status" value="1"/>
</dbReference>
<evidence type="ECO:0000313" key="1">
    <source>
        <dbReference type="EMBL" id="RLP79514.1"/>
    </source>
</evidence>
<dbReference type="InterPro" id="IPR029044">
    <property type="entry name" value="Nucleotide-diphossugar_trans"/>
</dbReference>
<keyword evidence="2" id="KW-1185">Reference proteome</keyword>
<sequence length="220" mass="24105">MITVACVLRSGGRYDASWAEKLRNGVARHLTAPHRFVCLTDTPREVEAAGIEAIPLPEDWPGWWAKMCLWAPAAGLTGRTLYLDLDTVVVGSLDAIAAHPHRFSMAHEFYRPHLLCSTAMAWSGDWSRLYRAFAADPAGIMARYDGPLPGGRIGDQAFIEDCLSGDKVDTFRDLFGERSVASYKVHRCEAGPPADAAVVAFHGKPKPDDLKTGWVPDAWA</sequence>
<dbReference type="SUPFAM" id="SSF53448">
    <property type="entry name" value="Nucleotide-diphospho-sugar transferases"/>
    <property type="match status" value="1"/>
</dbReference>
<organism evidence="1 2">
    <name type="scientific">Xanthobacter tagetidis</name>
    <dbReference type="NCBI Taxonomy" id="60216"/>
    <lineage>
        <taxon>Bacteria</taxon>
        <taxon>Pseudomonadati</taxon>
        <taxon>Pseudomonadota</taxon>
        <taxon>Alphaproteobacteria</taxon>
        <taxon>Hyphomicrobiales</taxon>
        <taxon>Xanthobacteraceae</taxon>
        <taxon>Xanthobacter</taxon>
    </lineage>
</organism>